<dbReference type="InterPro" id="IPR011009">
    <property type="entry name" value="Kinase-like_dom_sf"/>
</dbReference>
<organism evidence="2 3">
    <name type="scientific">Hypsizygus marmoreus</name>
    <name type="common">White beech mushroom</name>
    <name type="synonym">Agaricus marmoreus</name>
    <dbReference type="NCBI Taxonomy" id="39966"/>
    <lineage>
        <taxon>Eukaryota</taxon>
        <taxon>Fungi</taxon>
        <taxon>Dikarya</taxon>
        <taxon>Basidiomycota</taxon>
        <taxon>Agaricomycotina</taxon>
        <taxon>Agaricomycetes</taxon>
        <taxon>Agaricomycetidae</taxon>
        <taxon>Agaricales</taxon>
        <taxon>Tricholomatineae</taxon>
        <taxon>Lyophyllaceae</taxon>
        <taxon>Hypsizygus</taxon>
    </lineage>
</organism>
<dbReference type="EMBL" id="LUEZ02000137">
    <property type="protein sequence ID" value="RDB15898.1"/>
    <property type="molecule type" value="Genomic_DNA"/>
</dbReference>
<name>A0A369J1N1_HYPMA</name>
<dbReference type="STRING" id="39966.A0A369J1N1"/>
<evidence type="ECO:0000256" key="1">
    <source>
        <dbReference type="SAM" id="MobiDB-lite"/>
    </source>
</evidence>
<reference evidence="2" key="1">
    <citation type="submission" date="2018-04" db="EMBL/GenBank/DDBJ databases">
        <title>Whole genome sequencing of Hypsizygus marmoreus.</title>
        <authorList>
            <person name="Choi I.-G."/>
            <person name="Min B."/>
            <person name="Kim J.-G."/>
            <person name="Kim S."/>
            <person name="Oh Y.-L."/>
            <person name="Kong W.-S."/>
            <person name="Park H."/>
            <person name="Jeong J."/>
            <person name="Song E.-S."/>
        </authorList>
    </citation>
    <scope>NUCLEOTIDE SEQUENCE [LARGE SCALE GENOMIC DNA]</scope>
    <source>
        <strain evidence="2">51987-8</strain>
    </source>
</reference>
<evidence type="ECO:0000313" key="3">
    <source>
        <dbReference type="Proteomes" id="UP000076154"/>
    </source>
</evidence>
<protein>
    <recommendedName>
        <fullName evidence="4">Protein kinase domain-containing protein</fullName>
    </recommendedName>
</protein>
<keyword evidence="3" id="KW-1185">Reference proteome</keyword>
<dbReference type="SUPFAM" id="SSF56112">
    <property type="entry name" value="Protein kinase-like (PK-like)"/>
    <property type="match status" value="1"/>
</dbReference>
<gene>
    <name evidence="2" type="ORF">Hypma_003544</name>
</gene>
<dbReference type="InParanoid" id="A0A369J1N1"/>
<feature type="region of interest" description="Disordered" evidence="1">
    <location>
        <begin position="94"/>
        <end position="124"/>
    </location>
</feature>
<proteinExistence type="predicted"/>
<dbReference type="Proteomes" id="UP000076154">
    <property type="component" value="Unassembled WGS sequence"/>
</dbReference>
<evidence type="ECO:0008006" key="4">
    <source>
        <dbReference type="Google" id="ProtNLM"/>
    </source>
</evidence>
<dbReference type="OrthoDB" id="2931579at2759"/>
<feature type="compositionally biased region" description="Pro residues" evidence="1">
    <location>
        <begin position="109"/>
        <end position="119"/>
    </location>
</feature>
<accession>A0A369J1N1</accession>
<dbReference type="AlphaFoldDB" id="A0A369J1N1"/>
<feature type="region of interest" description="Disordered" evidence="1">
    <location>
        <begin position="151"/>
        <end position="170"/>
    </location>
</feature>
<evidence type="ECO:0000313" key="2">
    <source>
        <dbReference type="EMBL" id="RDB15898.1"/>
    </source>
</evidence>
<comment type="caution">
    <text evidence="2">The sequence shown here is derived from an EMBL/GenBank/DDBJ whole genome shotgun (WGS) entry which is preliminary data.</text>
</comment>
<sequence length="793" mass="90282">MHVMASIIYSNCHPGLSSRDNPADARVTMRKDVYIPKTTFPSFVGSTLPNWLSEGWTFLHVYGQQPVHVKTATFYTTTQLLEIDIKYIISSMSTAGPSNRKRRNSAQSSPPPDPAPTSPSQPQSIPRVELEELLQVLDWSPPRLTDERIQAEARAPKKAARSTSTRPPGFYDRHLCDEQILKKLIHLPTLTDDLLNVVSDYLELEDGTPRKLPPRHGFTSTAYLNTLATKNPHRVCSEEGVRSKYMMHISTPLVPIASTLALDLEDWNQHFLSFEPSAIKQKYAIADGFLKIRLDEDEPPLDTLWTERMSWVAESFPNVAVWEFKSLTAATSNDFEDIIRLSRQDRDFPWQKCNAPNLCKNHFQPDGTETRTTFAMGLDSTETICKLYNDQPRANTGENQQLNMPTRKTSSLYISNIVEVPQRGYVRLQVGLYLAIFRDVVNRAVQLKIPGLPPDSWRRFHSDKPGKATKGKKRRLTEAVRLQQQADARRAAFQQEKAVLLWTHKGGNFLPGNKWGPFTRENDAPPSTIPGNLFIELCFDEIAACVYDATVRFNTIQWDKKLVLKWGHNDDDYEKLRKELESYEQLKIHDVLDTPALIGSFKYDQTPELRHRVLLMENIGVTLRKRGEGVPMTNRLAFVRLLSNLHNAGYLHGNLTEKSLLYGGGRVRFVGFGMLKQIESEEEKVHEHNVLSDLLNVIDQDHRHEKPKRQHTEFQLAVVLGPIEARISQHLKEIKAQIAINDFVAEAEEAAGILIIRYVEGEPEDSGGGVVSHWISRYVMQNLPHVPYHFCFS</sequence>